<keyword evidence="2" id="KW-1185">Reference proteome</keyword>
<evidence type="ECO:0000313" key="1">
    <source>
        <dbReference type="EMBL" id="KAI9905855.1"/>
    </source>
</evidence>
<organism evidence="1 2">
    <name type="scientific">Peronosclerospora sorghi</name>
    <dbReference type="NCBI Taxonomy" id="230839"/>
    <lineage>
        <taxon>Eukaryota</taxon>
        <taxon>Sar</taxon>
        <taxon>Stramenopiles</taxon>
        <taxon>Oomycota</taxon>
        <taxon>Peronosporomycetes</taxon>
        <taxon>Peronosporales</taxon>
        <taxon>Peronosporaceae</taxon>
        <taxon>Peronosclerospora</taxon>
    </lineage>
</organism>
<comment type="caution">
    <text evidence="1">The sequence shown here is derived from an EMBL/GenBank/DDBJ whole genome shotgun (WGS) entry which is preliminary data.</text>
</comment>
<accession>A0ACC0VIU9</accession>
<proteinExistence type="predicted"/>
<name>A0ACC0VIU9_9STRA</name>
<reference evidence="1 2" key="1">
    <citation type="journal article" date="2022" name="bioRxiv">
        <title>The genome of the oomycete Peronosclerospora sorghi, a cosmopolitan pathogen of maize and sorghum, is inflated with dispersed pseudogenes.</title>
        <authorList>
            <person name="Fletcher K."/>
            <person name="Martin F."/>
            <person name="Isakeit T."/>
            <person name="Cavanaugh K."/>
            <person name="Magill C."/>
            <person name="Michelmore R."/>
        </authorList>
    </citation>
    <scope>NUCLEOTIDE SEQUENCE [LARGE SCALE GENOMIC DNA]</scope>
    <source>
        <strain evidence="1">P6</strain>
    </source>
</reference>
<dbReference type="Proteomes" id="UP001163321">
    <property type="component" value="Chromosome 9"/>
</dbReference>
<dbReference type="EMBL" id="CM047588">
    <property type="protein sequence ID" value="KAI9905855.1"/>
    <property type="molecule type" value="Genomic_DNA"/>
</dbReference>
<sequence>MKRRIKSYWTSVAGKFKEVNLTLRTTGGACNTCVEEALGRFFRECNLLEVFQWEKGRWGKGVGKKAVENLNLGFDKEEEDRAKAHKEAEVAAKREEHLHTSTPEFNPDDSGTATEDASIEKVLSELNKCLRSLLLYHSLLDEEDYEKAWLATIRTEYTGFTNVRSMKRNLEFRDSI</sequence>
<evidence type="ECO:0000313" key="2">
    <source>
        <dbReference type="Proteomes" id="UP001163321"/>
    </source>
</evidence>
<protein>
    <submittedName>
        <fullName evidence="1">Uncharacterized protein</fullName>
    </submittedName>
</protein>
<gene>
    <name evidence="1" type="ORF">PsorP6_014054</name>
</gene>